<dbReference type="PANTHER" id="PTHR33164:SF99">
    <property type="entry name" value="MARR FAMILY REGULATORY PROTEIN"/>
    <property type="match status" value="1"/>
</dbReference>
<dbReference type="PROSITE" id="PS50995">
    <property type="entry name" value="HTH_MARR_2"/>
    <property type="match status" value="1"/>
</dbReference>
<evidence type="ECO:0000256" key="3">
    <source>
        <dbReference type="ARBA" id="ARBA00023163"/>
    </source>
</evidence>
<dbReference type="PANTHER" id="PTHR33164">
    <property type="entry name" value="TRANSCRIPTIONAL REGULATOR, MARR FAMILY"/>
    <property type="match status" value="1"/>
</dbReference>
<dbReference type="AlphaFoldDB" id="A0A939DV65"/>
<dbReference type="SUPFAM" id="SSF46785">
    <property type="entry name" value="Winged helix' DNA-binding domain"/>
    <property type="match status" value="1"/>
</dbReference>
<dbReference type="InterPro" id="IPR055166">
    <property type="entry name" value="Transc_reg_Sar_Rot_HTH"/>
</dbReference>
<dbReference type="InterPro" id="IPR000835">
    <property type="entry name" value="HTH_MarR-typ"/>
</dbReference>
<dbReference type="InterPro" id="IPR039422">
    <property type="entry name" value="MarR/SlyA-like"/>
</dbReference>
<dbReference type="InterPro" id="IPR036390">
    <property type="entry name" value="WH_DNA-bd_sf"/>
</dbReference>
<evidence type="ECO:0000256" key="2">
    <source>
        <dbReference type="ARBA" id="ARBA00023125"/>
    </source>
</evidence>
<protein>
    <submittedName>
        <fullName evidence="5">MarR family transcriptional regulator</fullName>
    </submittedName>
</protein>
<proteinExistence type="predicted"/>
<dbReference type="GO" id="GO:0003677">
    <property type="term" value="F:DNA binding"/>
    <property type="evidence" value="ECO:0007669"/>
    <property type="project" value="UniProtKB-KW"/>
</dbReference>
<name>A0A939DV65_9MICO</name>
<dbReference type="RefSeq" id="WP_206821433.1">
    <property type="nucleotide sequence ID" value="NZ_CP063379.1"/>
</dbReference>
<dbReference type="InterPro" id="IPR036388">
    <property type="entry name" value="WH-like_DNA-bd_sf"/>
</dbReference>
<evidence type="ECO:0000256" key="1">
    <source>
        <dbReference type="ARBA" id="ARBA00023015"/>
    </source>
</evidence>
<dbReference type="GO" id="GO:0006950">
    <property type="term" value="P:response to stress"/>
    <property type="evidence" value="ECO:0007669"/>
    <property type="project" value="TreeGrafter"/>
</dbReference>
<evidence type="ECO:0000259" key="4">
    <source>
        <dbReference type="PROSITE" id="PS50995"/>
    </source>
</evidence>
<organism evidence="5 6">
    <name type="scientific">Microbacterium esteraromaticum</name>
    <dbReference type="NCBI Taxonomy" id="57043"/>
    <lineage>
        <taxon>Bacteria</taxon>
        <taxon>Bacillati</taxon>
        <taxon>Actinomycetota</taxon>
        <taxon>Actinomycetes</taxon>
        <taxon>Micrococcales</taxon>
        <taxon>Microbacteriaceae</taxon>
        <taxon>Microbacterium</taxon>
    </lineage>
</organism>
<comment type="caution">
    <text evidence="5">The sequence shown here is derived from an EMBL/GenBank/DDBJ whole genome shotgun (WGS) entry which is preliminary data.</text>
</comment>
<reference evidence="5" key="1">
    <citation type="submission" date="2020-12" db="EMBL/GenBank/DDBJ databases">
        <title>PHA producing bacteria isolated from mangrove.</title>
        <authorList>
            <person name="Zheng W."/>
            <person name="Yu S."/>
            <person name="Huang Y."/>
        </authorList>
    </citation>
    <scope>NUCLEOTIDE SEQUENCE</scope>
    <source>
        <strain evidence="5">GN8-5</strain>
    </source>
</reference>
<accession>A0A939DV65</accession>
<feature type="domain" description="HTH marR-type" evidence="4">
    <location>
        <begin position="18"/>
        <end position="150"/>
    </location>
</feature>
<dbReference type="Gene3D" id="1.10.10.10">
    <property type="entry name" value="Winged helix-like DNA-binding domain superfamily/Winged helix DNA-binding domain"/>
    <property type="match status" value="1"/>
</dbReference>
<dbReference type="Pfam" id="PF22381">
    <property type="entry name" value="Staph_reg_Sar_Rot"/>
    <property type="match status" value="1"/>
</dbReference>
<sequence>MAESRTPRGFTDEERRTWAPLTAVLELLPHEVDAQLLRDEDLTHFDYATLSMLALAEGRELRMTSLAMGVNATLSRLSHAVSRLEKRGFVRRARSTEDARATLVKLTADGHRKVIRATPGHVDTVRALVFDALSTEQRRQLHDITIALLTRLDPDQRMLASRMG</sequence>
<dbReference type="GO" id="GO:0003700">
    <property type="term" value="F:DNA-binding transcription factor activity"/>
    <property type="evidence" value="ECO:0007669"/>
    <property type="project" value="InterPro"/>
</dbReference>
<dbReference type="Proteomes" id="UP000664385">
    <property type="component" value="Unassembled WGS sequence"/>
</dbReference>
<keyword evidence="2" id="KW-0238">DNA-binding</keyword>
<evidence type="ECO:0000313" key="5">
    <source>
        <dbReference type="EMBL" id="MBN8204633.1"/>
    </source>
</evidence>
<keyword evidence="1" id="KW-0805">Transcription regulation</keyword>
<evidence type="ECO:0000313" key="6">
    <source>
        <dbReference type="Proteomes" id="UP000664385"/>
    </source>
</evidence>
<dbReference type="SMART" id="SM00347">
    <property type="entry name" value="HTH_MARR"/>
    <property type="match status" value="1"/>
</dbReference>
<keyword evidence="3" id="KW-0804">Transcription</keyword>
<dbReference type="EMBL" id="JAEMWU010000001">
    <property type="protein sequence ID" value="MBN8204633.1"/>
    <property type="molecule type" value="Genomic_DNA"/>
</dbReference>
<gene>
    <name evidence="5" type="ORF">JF543_01520</name>
</gene>